<evidence type="ECO:0000313" key="1">
    <source>
        <dbReference type="EMBL" id="SMC94020.1"/>
    </source>
</evidence>
<proteinExistence type="predicted"/>
<protein>
    <submittedName>
        <fullName evidence="1">Uncharacterized protein</fullName>
    </submittedName>
</protein>
<dbReference type="EMBL" id="FWXV01000002">
    <property type="protein sequence ID" value="SMC94020.1"/>
    <property type="molecule type" value="Genomic_DNA"/>
</dbReference>
<gene>
    <name evidence="1" type="ORF">SAMN05661093_03035</name>
</gene>
<reference evidence="1 2" key="1">
    <citation type="submission" date="2017-04" db="EMBL/GenBank/DDBJ databases">
        <authorList>
            <person name="Afonso C.L."/>
            <person name="Miller P.J."/>
            <person name="Scott M.A."/>
            <person name="Spackman E."/>
            <person name="Goraichik I."/>
            <person name="Dimitrov K.M."/>
            <person name="Suarez D.L."/>
            <person name="Swayne D.E."/>
        </authorList>
    </citation>
    <scope>NUCLEOTIDE SEQUENCE [LARGE SCALE GENOMIC DNA]</scope>
    <source>
        <strain evidence="1 2">DSM 43828</strain>
    </source>
</reference>
<accession>A0A1Y5XH65</accession>
<evidence type="ECO:0000313" key="2">
    <source>
        <dbReference type="Proteomes" id="UP000192674"/>
    </source>
</evidence>
<sequence>MCGAKGGDVADYNLEAINNCMTTVQNFKPKFGQIADSFSGVSSDPGAYGELPSSGAVSSAVDAVNKLMLGEFEKAEQLLDGVARALDAVVQSVQNVEQHTAKTYSV</sequence>
<dbReference type="AlphaFoldDB" id="A0A1Y5XH65"/>
<dbReference type="Proteomes" id="UP000192674">
    <property type="component" value="Unassembled WGS sequence"/>
</dbReference>
<keyword evidence="2" id="KW-1185">Reference proteome</keyword>
<name>A0A1Y5XH65_KIBAR</name>
<organism evidence="1 2">
    <name type="scientific">Kibdelosporangium aridum</name>
    <dbReference type="NCBI Taxonomy" id="2030"/>
    <lineage>
        <taxon>Bacteria</taxon>
        <taxon>Bacillati</taxon>
        <taxon>Actinomycetota</taxon>
        <taxon>Actinomycetes</taxon>
        <taxon>Pseudonocardiales</taxon>
        <taxon>Pseudonocardiaceae</taxon>
        <taxon>Kibdelosporangium</taxon>
    </lineage>
</organism>